<dbReference type="AlphaFoldDB" id="K1JKL3"/>
<evidence type="ECO:0008006" key="3">
    <source>
        <dbReference type="Google" id="ProtNLM"/>
    </source>
</evidence>
<dbReference type="EMBL" id="ADMG01000037">
    <property type="protein sequence ID" value="EKB30711.1"/>
    <property type="molecule type" value="Genomic_DNA"/>
</dbReference>
<dbReference type="STRING" id="742823.HMPREF9465_01758"/>
<sequence>MLRLFPKEGLKVEGRVHEKVSSPFPHKKLQGTLLHHPYENWSATIRKLDVYTEYLAVQQVEKRRKTGFFTGVFIKPTWAFIKVYFFNKGFLDGRMGVMFAVHHAYYTFMKYAKYYLLVNSGGKF</sequence>
<protein>
    <recommendedName>
        <fullName evidence="3">Glycosyltransferase 2-like domain-containing protein</fullName>
    </recommendedName>
</protein>
<evidence type="ECO:0000313" key="2">
    <source>
        <dbReference type="Proteomes" id="UP000005835"/>
    </source>
</evidence>
<gene>
    <name evidence="1" type="ORF">HMPREF9465_01758</name>
</gene>
<name>K1JKL3_9BURK</name>
<dbReference type="eggNOG" id="COG0463">
    <property type="taxonomic scope" value="Bacteria"/>
</dbReference>
<accession>K1JKL3</accession>
<dbReference type="Proteomes" id="UP000005835">
    <property type="component" value="Unassembled WGS sequence"/>
</dbReference>
<dbReference type="HOGENOM" id="CLU_2002764_0_0_4"/>
<evidence type="ECO:0000313" key="1">
    <source>
        <dbReference type="EMBL" id="EKB30711.1"/>
    </source>
</evidence>
<proteinExistence type="predicted"/>
<comment type="caution">
    <text evidence="1">The sequence shown here is derived from an EMBL/GenBank/DDBJ whole genome shotgun (WGS) entry which is preliminary data.</text>
</comment>
<dbReference type="PATRIC" id="fig|742823.3.peg.1754"/>
<keyword evidence="2" id="KW-1185">Reference proteome</keyword>
<reference evidence="1 2" key="1">
    <citation type="submission" date="2012-05" db="EMBL/GenBank/DDBJ databases">
        <title>The Genome Sequence of Sutterella wadsworthensis 2_1_59BFAA.</title>
        <authorList>
            <consortium name="The Broad Institute Genome Sequencing Platform"/>
            <person name="Earl A."/>
            <person name="Ward D."/>
            <person name="Feldgarden M."/>
            <person name="Gevers D."/>
            <person name="Daigneault M."/>
            <person name="Strauss J."/>
            <person name="Allen-Vercoe E."/>
            <person name="Walker B."/>
            <person name="Young S.K."/>
            <person name="Zeng Q."/>
            <person name="Gargeya S."/>
            <person name="Fitzgerald M."/>
            <person name="Haas B."/>
            <person name="Abouelleil A."/>
            <person name="Alvarado L."/>
            <person name="Arachchi H.M."/>
            <person name="Berlin A.M."/>
            <person name="Chapman S.B."/>
            <person name="Goldberg J."/>
            <person name="Griggs A."/>
            <person name="Gujja S."/>
            <person name="Hansen M."/>
            <person name="Howarth C."/>
            <person name="Imamovic A."/>
            <person name="Larimer J."/>
            <person name="McCowen C."/>
            <person name="Montmayeur A."/>
            <person name="Murphy C."/>
            <person name="Neiman D."/>
            <person name="Pearson M."/>
            <person name="Priest M."/>
            <person name="Roberts A."/>
            <person name="Saif S."/>
            <person name="Shea T."/>
            <person name="Sisk P."/>
            <person name="Sykes S."/>
            <person name="Wortman J."/>
            <person name="Nusbaum C."/>
            <person name="Birren B."/>
        </authorList>
    </citation>
    <scope>NUCLEOTIDE SEQUENCE [LARGE SCALE GENOMIC DNA]</scope>
    <source>
        <strain evidence="1 2">2_1_59BFAA</strain>
    </source>
</reference>
<organism evidence="1 2">
    <name type="scientific">Sutterella wadsworthensis 2_1_59BFAA</name>
    <dbReference type="NCBI Taxonomy" id="742823"/>
    <lineage>
        <taxon>Bacteria</taxon>
        <taxon>Pseudomonadati</taxon>
        <taxon>Pseudomonadota</taxon>
        <taxon>Betaproteobacteria</taxon>
        <taxon>Burkholderiales</taxon>
        <taxon>Sutterellaceae</taxon>
        <taxon>Sutterella</taxon>
    </lineage>
</organism>